<keyword evidence="11" id="KW-1185">Reference proteome</keyword>
<evidence type="ECO:0000256" key="1">
    <source>
        <dbReference type="ARBA" id="ARBA00000085"/>
    </source>
</evidence>
<keyword evidence="5" id="KW-0902">Two-component regulatory system</keyword>
<evidence type="ECO:0000256" key="7">
    <source>
        <dbReference type="SAM" id="MobiDB-lite"/>
    </source>
</evidence>
<evidence type="ECO:0000256" key="6">
    <source>
        <dbReference type="SAM" id="Coils"/>
    </source>
</evidence>
<feature type="region of interest" description="Disordered" evidence="7">
    <location>
        <begin position="1"/>
        <end position="43"/>
    </location>
</feature>
<dbReference type="PROSITE" id="PS50112">
    <property type="entry name" value="PAS"/>
    <property type="match status" value="1"/>
</dbReference>
<dbReference type="CDD" id="cd00130">
    <property type="entry name" value="PAS"/>
    <property type="match status" value="1"/>
</dbReference>
<evidence type="ECO:0000256" key="2">
    <source>
        <dbReference type="ARBA" id="ARBA00012438"/>
    </source>
</evidence>
<evidence type="ECO:0000256" key="5">
    <source>
        <dbReference type="ARBA" id="ARBA00023012"/>
    </source>
</evidence>
<keyword evidence="6" id="KW-0175">Coiled coil</keyword>
<evidence type="ECO:0000256" key="3">
    <source>
        <dbReference type="ARBA" id="ARBA00022679"/>
    </source>
</evidence>
<reference evidence="10 11" key="1">
    <citation type="submission" date="2017-03" db="EMBL/GenBank/DDBJ databases">
        <title>Complete genome sequence of Candidatus 'Thiodictyon syntrophicum' sp. nov. strain Cad16T, a photolithoautotroph purple sulfur bacterium isolated from an alpine meromictic lake.</title>
        <authorList>
            <person name="Luedin S.M."/>
            <person name="Pothier J.F."/>
            <person name="Danza F."/>
            <person name="Storelli N."/>
            <person name="Wittwer M."/>
            <person name="Tonolla M."/>
        </authorList>
    </citation>
    <scope>NUCLEOTIDE SEQUENCE [LARGE SCALE GENOMIC DNA]</scope>
    <source>
        <strain evidence="10 11">Cad16T</strain>
        <plasmid evidence="11">Plasmid pts417</plasmid>
    </source>
</reference>
<comment type="catalytic activity">
    <reaction evidence="1">
        <text>ATP + protein L-histidine = ADP + protein N-phospho-L-histidine.</text>
        <dbReference type="EC" id="2.7.13.3"/>
    </reaction>
</comment>
<dbReference type="SMART" id="SM00091">
    <property type="entry name" value="PAS"/>
    <property type="match status" value="1"/>
</dbReference>
<dbReference type="InterPro" id="IPR000700">
    <property type="entry name" value="PAS-assoc_C"/>
</dbReference>
<dbReference type="InterPro" id="IPR003594">
    <property type="entry name" value="HATPase_dom"/>
</dbReference>
<dbReference type="KEGG" id="tsy:THSYN_29545"/>
<dbReference type="SMART" id="SM00387">
    <property type="entry name" value="HATPase_c"/>
    <property type="match status" value="1"/>
</dbReference>
<dbReference type="Gene3D" id="3.30.565.10">
    <property type="entry name" value="Histidine kinase-like ATPase, C-terminal domain"/>
    <property type="match status" value="1"/>
</dbReference>
<protein>
    <recommendedName>
        <fullName evidence="2">histidine kinase</fullName>
        <ecNumber evidence="2">2.7.13.3</ecNumber>
    </recommendedName>
</protein>
<dbReference type="GO" id="GO:0000160">
    <property type="term" value="P:phosphorelay signal transduction system"/>
    <property type="evidence" value="ECO:0007669"/>
    <property type="project" value="UniProtKB-KW"/>
</dbReference>
<dbReference type="EC" id="2.7.13.3" evidence="2"/>
<dbReference type="PANTHER" id="PTHR24421">
    <property type="entry name" value="NITRATE/NITRITE SENSOR PROTEIN NARX-RELATED"/>
    <property type="match status" value="1"/>
</dbReference>
<organism evidence="10 11">
    <name type="scientific">Candidatus Thiodictyon syntrophicum</name>
    <dbReference type="NCBI Taxonomy" id="1166950"/>
    <lineage>
        <taxon>Bacteria</taxon>
        <taxon>Pseudomonadati</taxon>
        <taxon>Pseudomonadota</taxon>
        <taxon>Gammaproteobacteria</taxon>
        <taxon>Chromatiales</taxon>
        <taxon>Chromatiaceae</taxon>
        <taxon>Thiodictyon</taxon>
    </lineage>
</organism>
<dbReference type="InterPro" id="IPR050482">
    <property type="entry name" value="Sensor_HK_TwoCompSys"/>
</dbReference>
<gene>
    <name evidence="10" type="ORF">THSYN_29545</name>
</gene>
<dbReference type="Gene3D" id="3.30.450.20">
    <property type="entry name" value="PAS domain"/>
    <property type="match status" value="1"/>
</dbReference>
<dbReference type="PANTHER" id="PTHR24421:SF10">
    <property type="entry name" value="NITRATE_NITRITE SENSOR PROTEIN NARQ"/>
    <property type="match status" value="1"/>
</dbReference>
<dbReference type="Pfam" id="PF02518">
    <property type="entry name" value="HATPase_c"/>
    <property type="match status" value="1"/>
</dbReference>
<evidence type="ECO:0000259" key="9">
    <source>
        <dbReference type="PROSITE" id="PS50113"/>
    </source>
</evidence>
<dbReference type="AlphaFoldDB" id="A0A2K8UHQ7"/>
<feature type="domain" description="PAC" evidence="9">
    <location>
        <begin position="194"/>
        <end position="246"/>
    </location>
</feature>
<dbReference type="CDD" id="cd16917">
    <property type="entry name" value="HATPase_UhpB-NarQ-NarX-like"/>
    <property type="match status" value="1"/>
</dbReference>
<dbReference type="Pfam" id="PF00989">
    <property type="entry name" value="PAS"/>
    <property type="match status" value="1"/>
</dbReference>
<dbReference type="SUPFAM" id="SSF55785">
    <property type="entry name" value="PYP-like sensor domain (PAS domain)"/>
    <property type="match status" value="1"/>
</dbReference>
<dbReference type="EMBL" id="CP020371">
    <property type="protein sequence ID" value="AUB85078.1"/>
    <property type="molecule type" value="Genomic_DNA"/>
</dbReference>
<evidence type="ECO:0000256" key="4">
    <source>
        <dbReference type="ARBA" id="ARBA00022777"/>
    </source>
</evidence>
<feature type="domain" description="PAS" evidence="8">
    <location>
        <begin position="115"/>
        <end position="185"/>
    </location>
</feature>
<dbReference type="GO" id="GO:0006355">
    <property type="term" value="P:regulation of DNA-templated transcription"/>
    <property type="evidence" value="ECO:0007669"/>
    <property type="project" value="InterPro"/>
</dbReference>
<evidence type="ECO:0000313" key="10">
    <source>
        <dbReference type="EMBL" id="AUB85078.1"/>
    </source>
</evidence>
<keyword evidence="10" id="KW-0614">Plasmid</keyword>
<keyword evidence="3" id="KW-0808">Transferase</keyword>
<dbReference type="InterPro" id="IPR000014">
    <property type="entry name" value="PAS"/>
</dbReference>
<dbReference type="GO" id="GO:0004673">
    <property type="term" value="F:protein histidine kinase activity"/>
    <property type="evidence" value="ECO:0007669"/>
    <property type="project" value="UniProtKB-EC"/>
</dbReference>
<dbReference type="InterPro" id="IPR035965">
    <property type="entry name" value="PAS-like_dom_sf"/>
</dbReference>
<evidence type="ECO:0000313" key="11">
    <source>
        <dbReference type="Proteomes" id="UP000232638"/>
    </source>
</evidence>
<keyword evidence="4" id="KW-0418">Kinase</keyword>
<dbReference type="NCBIfam" id="TIGR00229">
    <property type="entry name" value="sensory_box"/>
    <property type="match status" value="1"/>
</dbReference>
<geneLocation type="plasmid" evidence="11">
    <name>pts417</name>
</geneLocation>
<dbReference type="InterPro" id="IPR013767">
    <property type="entry name" value="PAS_fold"/>
</dbReference>
<sequence>MNCARPVHRSSEQRPMNSDPAGTAAADLPRQAEPHLVRQPPDTTAMQSVGDLERLVHELRVRQHGLEIENEQLRESQANLEAALAMSLAANALECRALVVDVAERKEMEERLRISEERYRLLAETAIDVIWTMNLDGRFTFVSPSVQQLRGFTPEEVLQQSFEDIFPPASQALVHEQFGRFLAEFHAGTPTGTMRLELEHKCKDGSTVWTDVIACLPISADSTFVEILGVTRDISERKQAEAAQRLRLAERSRMQEREQLLQDLHDGFASQLASACLRNEYRVLNRAEVGALLRECLDDLHLVVEALGHEDLSLNDAIADYRYRCESRLSGLGMQVDWVIELSACPPLERRTLLNILRILQESLNNAVKHAQARQIRVAACCHPDGQLRIAVCDDGIGLPAVPAAGRGLANMQRRARDIGGRLAFTPLAPGTSVSLTLSLSQAPVSLWT</sequence>
<name>A0A2K8UHQ7_9GAMM</name>
<proteinExistence type="predicted"/>
<dbReference type="PROSITE" id="PS50113">
    <property type="entry name" value="PAC"/>
    <property type="match status" value="1"/>
</dbReference>
<feature type="coiled-coil region" evidence="6">
    <location>
        <begin position="56"/>
        <end position="125"/>
    </location>
</feature>
<evidence type="ECO:0000259" key="8">
    <source>
        <dbReference type="PROSITE" id="PS50112"/>
    </source>
</evidence>
<dbReference type="InterPro" id="IPR036890">
    <property type="entry name" value="HATPase_C_sf"/>
</dbReference>
<dbReference type="SUPFAM" id="SSF55874">
    <property type="entry name" value="ATPase domain of HSP90 chaperone/DNA topoisomerase II/histidine kinase"/>
    <property type="match status" value="1"/>
</dbReference>
<accession>A0A2K8UHQ7</accession>
<dbReference type="Proteomes" id="UP000232638">
    <property type="component" value="Plasmid pTs417"/>
</dbReference>